<dbReference type="AlphaFoldDB" id="W9GU44"/>
<organism evidence="1 2">
    <name type="scientific">Skermanella stibiiresistens SB22</name>
    <dbReference type="NCBI Taxonomy" id="1385369"/>
    <lineage>
        <taxon>Bacteria</taxon>
        <taxon>Pseudomonadati</taxon>
        <taxon>Pseudomonadota</taxon>
        <taxon>Alphaproteobacteria</taxon>
        <taxon>Rhodospirillales</taxon>
        <taxon>Azospirillaceae</taxon>
        <taxon>Skermanella</taxon>
    </lineage>
</organism>
<gene>
    <name evidence="1" type="ORF">N825_20665</name>
</gene>
<proteinExistence type="predicted"/>
<name>W9GU44_9PROT</name>
<dbReference type="EMBL" id="AVFL01000028">
    <property type="protein sequence ID" value="EWY37304.1"/>
    <property type="molecule type" value="Genomic_DNA"/>
</dbReference>
<accession>W9GU44</accession>
<evidence type="ECO:0000313" key="1">
    <source>
        <dbReference type="EMBL" id="EWY37304.1"/>
    </source>
</evidence>
<reference evidence="1 2" key="1">
    <citation type="submission" date="2013-08" db="EMBL/GenBank/DDBJ databases">
        <title>The genome sequence of Skermanella stibiiresistens.</title>
        <authorList>
            <person name="Zhu W."/>
            <person name="Wang G."/>
        </authorList>
    </citation>
    <scope>NUCLEOTIDE SEQUENCE [LARGE SCALE GENOMIC DNA]</scope>
    <source>
        <strain evidence="1 2">SB22</strain>
    </source>
</reference>
<dbReference type="RefSeq" id="WP_037459176.1">
    <property type="nucleotide sequence ID" value="NZ_AVFL01000028.1"/>
</dbReference>
<evidence type="ECO:0000313" key="2">
    <source>
        <dbReference type="Proteomes" id="UP000019486"/>
    </source>
</evidence>
<keyword evidence="2" id="KW-1185">Reference proteome</keyword>
<protein>
    <submittedName>
        <fullName evidence="1">Uncharacterized protein</fullName>
    </submittedName>
</protein>
<dbReference type="OrthoDB" id="5178124at2"/>
<sequence>MDYASLKQKLQAFERQLDATLAALPSRQWASSSALRIASELYEIGAFKNSGTDRAEYLDYGYAILASHFVAGEVGYQADISREADLRQLIADLSFASHYYMIREYLYYSYNVPESMSWSFGEGRVEIRFSDKSIPRQFFTVYNDQMLGSQSHFRNFNHSAEIIRLLENEPEGVVTPNFETADPLMRAEADLKLAAYFSLIAPDSQIDLGGYSYAQFLNVYRMLLTKALYHRYLARAQDAVGAIYMPEGQLLDGIAGELGISLDIGRRILKDLVFDLDAAANRVDATYFSLMREGEPGGRIVMRPHHFATAEGLVNMLRVIAQRRPQTFLDRVSNEIGRAFVQRVKAAWEAEGFTCLSEVSLRDFDPKLPDIDLLVISCEPTLGYIIHVCELKCPVPPRWAKDQLKVLNKDSVSKAFRQVEVLQRFLRTEAGVQFLARVLPKEGHPHFRDFVVALNHLIITSDNAGMFFGAETTRAINFRTLERLLSRSDGDMALIQHILSTYDEHADEALVTTMVEFQLGSLTVAYEGVTASPLLEFPQGSWRSSPDRQAMVDAFIADGAHPFDVLELHPPDVVVNDHSIRVTADEEVPKK</sequence>
<dbReference type="Proteomes" id="UP000019486">
    <property type="component" value="Unassembled WGS sequence"/>
</dbReference>
<comment type="caution">
    <text evidence="1">The sequence shown here is derived from an EMBL/GenBank/DDBJ whole genome shotgun (WGS) entry which is preliminary data.</text>
</comment>
<dbReference type="PATRIC" id="fig|1385369.3.peg.5672"/>